<evidence type="ECO:0000256" key="6">
    <source>
        <dbReference type="SAM" id="Phobius"/>
    </source>
</evidence>
<dbReference type="Pfam" id="PF00067">
    <property type="entry name" value="p450"/>
    <property type="match status" value="1"/>
</dbReference>
<evidence type="ECO:0000256" key="2">
    <source>
        <dbReference type="ARBA" id="ARBA00022617"/>
    </source>
</evidence>
<gene>
    <name evidence="7" type="ORF">QBC37DRAFT_464547</name>
</gene>
<comment type="similarity">
    <text evidence="1">Belongs to the cytochrome P450 family.</text>
</comment>
<evidence type="ECO:0000313" key="7">
    <source>
        <dbReference type="EMBL" id="KAK4218856.1"/>
    </source>
</evidence>
<dbReference type="Proteomes" id="UP001301769">
    <property type="component" value="Unassembled WGS sequence"/>
</dbReference>
<evidence type="ECO:0000256" key="3">
    <source>
        <dbReference type="ARBA" id="ARBA00022723"/>
    </source>
</evidence>
<dbReference type="PRINTS" id="PR00385">
    <property type="entry name" value="P450"/>
</dbReference>
<dbReference type="CDD" id="cd11069">
    <property type="entry name" value="CYP_FUM15-like"/>
    <property type="match status" value="1"/>
</dbReference>
<keyword evidence="6" id="KW-0812">Transmembrane</keyword>
<keyword evidence="6" id="KW-1133">Transmembrane helix</keyword>
<dbReference type="PANTHER" id="PTHR24305">
    <property type="entry name" value="CYTOCHROME P450"/>
    <property type="match status" value="1"/>
</dbReference>
<dbReference type="EMBL" id="MU858051">
    <property type="protein sequence ID" value="KAK4218856.1"/>
    <property type="molecule type" value="Genomic_DNA"/>
</dbReference>
<organism evidence="7 8">
    <name type="scientific">Rhypophila decipiens</name>
    <dbReference type="NCBI Taxonomy" id="261697"/>
    <lineage>
        <taxon>Eukaryota</taxon>
        <taxon>Fungi</taxon>
        <taxon>Dikarya</taxon>
        <taxon>Ascomycota</taxon>
        <taxon>Pezizomycotina</taxon>
        <taxon>Sordariomycetes</taxon>
        <taxon>Sordariomycetidae</taxon>
        <taxon>Sordariales</taxon>
        <taxon>Naviculisporaceae</taxon>
        <taxon>Rhypophila</taxon>
    </lineage>
</organism>
<keyword evidence="8" id="KW-1185">Reference proteome</keyword>
<dbReference type="InterPro" id="IPR002401">
    <property type="entry name" value="Cyt_P450_E_grp-I"/>
</dbReference>
<keyword evidence="4 5" id="KW-0408">Iron</keyword>
<reference evidence="7" key="1">
    <citation type="journal article" date="2023" name="Mol. Phylogenet. Evol.">
        <title>Genome-scale phylogeny and comparative genomics of the fungal order Sordariales.</title>
        <authorList>
            <person name="Hensen N."/>
            <person name="Bonometti L."/>
            <person name="Westerberg I."/>
            <person name="Brannstrom I.O."/>
            <person name="Guillou S."/>
            <person name="Cros-Aarteil S."/>
            <person name="Calhoun S."/>
            <person name="Haridas S."/>
            <person name="Kuo A."/>
            <person name="Mondo S."/>
            <person name="Pangilinan J."/>
            <person name="Riley R."/>
            <person name="LaButti K."/>
            <person name="Andreopoulos B."/>
            <person name="Lipzen A."/>
            <person name="Chen C."/>
            <person name="Yan M."/>
            <person name="Daum C."/>
            <person name="Ng V."/>
            <person name="Clum A."/>
            <person name="Steindorff A."/>
            <person name="Ohm R.A."/>
            <person name="Martin F."/>
            <person name="Silar P."/>
            <person name="Natvig D.O."/>
            <person name="Lalanne C."/>
            <person name="Gautier V."/>
            <person name="Ament-Velasquez S.L."/>
            <person name="Kruys A."/>
            <person name="Hutchinson M.I."/>
            <person name="Powell A.J."/>
            <person name="Barry K."/>
            <person name="Miller A.N."/>
            <person name="Grigoriev I.V."/>
            <person name="Debuchy R."/>
            <person name="Gladieux P."/>
            <person name="Hiltunen Thoren M."/>
            <person name="Johannesson H."/>
        </authorList>
    </citation>
    <scope>NUCLEOTIDE SEQUENCE</scope>
    <source>
        <strain evidence="7">PSN293</strain>
    </source>
</reference>
<dbReference type="InterPro" id="IPR001128">
    <property type="entry name" value="Cyt_P450"/>
</dbReference>
<dbReference type="GO" id="GO:0020037">
    <property type="term" value="F:heme binding"/>
    <property type="evidence" value="ECO:0007669"/>
    <property type="project" value="InterPro"/>
</dbReference>
<proteinExistence type="inferred from homology"/>
<dbReference type="SUPFAM" id="SSF48264">
    <property type="entry name" value="Cytochrome P450"/>
    <property type="match status" value="1"/>
</dbReference>
<dbReference type="GO" id="GO:0016705">
    <property type="term" value="F:oxidoreductase activity, acting on paired donors, with incorporation or reduction of molecular oxygen"/>
    <property type="evidence" value="ECO:0007669"/>
    <property type="project" value="InterPro"/>
</dbReference>
<dbReference type="AlphaFoldDB" id="A0AAN7BAN5"/>
<keyword evidence="2 5" id="KW-0349">Heme</keyword>
<dbReference type="InterPro" id="IPR036396">
    <property type="entry name" value="Cyt_P450_sf"/>
</dbReference>
<feature type="transmembrane region" description="Helical" evidence="6">
    <location>
        <begin position="32"/>
        <end position="52"/>
    </location>
</feature>
<evidence type="ECO:0000256" key="1">
    <source>
        <dbReference type="ARBA" id="ARBA00010617"/>
    </source>
</evidence>
<evidence type="ECO:0000256" key="5">
    <source>
        <dbReference type="PIRSR" id="PIRSR602401-1"/>
    </source>
</evidence>
<feature type="binding site" description="axial binding residue" evidence="5">
    <location>
        <position position="484"/>
    </location>
    <ligand>
        <name>heme</name>
        <dbReference type="ChEBI" id="CHEBI:30413"/>
    </ligand>
    <ligandPart>
        <name>Fe</name>
        <dbReference type="ChEBI" id="CHEBI:18248"/>
    </ligandPart>
</feature>
<evidence type="ECO:0000256" key="4">
    <source>
        <dbReference type="ARBA" id="ARBA00023004"/>
    </source>
</evidence>
<sequence>MAAKISSGPVLAATAAISVGYALKTSQPIFHTVTFALAACLPLYFILYRSFLYPFYLSPLRHVPTVPGFPLWGQFFTIISDECGVPQRKWHKSHGPIIRYFFPFGAERLSIADDEALKHMTIKNPYNYPKPIRAKLWMVRILGEGVLLAEGQDHMMQRKALTAGFSIQSIRALTPIFWEKSLLMAKIWREEMTAQSVTTKSYEVLEWLNRCTLDIIGKAGFGYDTHSLEDPEVPIREAYRLVFAFDVSSRLLHGLQAFVPASKYIPAKMNRDMETSRAIILSKATEIITTKLDEAENNIGSKDILALIAKENKKLKAAGEKGLSFNTMRDQIMTFLGAGHDTTATAVAWTIHLLSTHPEIQSRLRDEIKAHMPFLFSDAERYSATALSQADPDKLPYLDNICRESLRYIPPIPMTVRQSIAPDMLGGYHVPGGTVIYVLANTINRLPQFWGPTADEFDPDRWDKLPETAVPNAFMTFLQGPRGCIGRKFAETEMKILLCALLSLYEFERDFDTPDPEEWKMWRLVLRPKEGVTCRVSVL</sequence>
<dbReference type="PRINTS" id="PR00463">
    <property type="entry name" value="EP450I"/>
</dbReference>
<evidence type="ECO:0000313" key="8">
    <source>
        <dbReference type="Proteomes" id="UP001301769"/>
    </source>
</evidence>
<name>A0AAN7BAN5_9PEZI</name>
<dbReference type="GO" id="GO:0004497">
    <property type="term" value="F:monooxygenase activity"/>
    <property type="evidence" value="ECO:0007669"/>
    <property type="project" value="InterPro"/>
</dbReference>
<keyword evidence="6" id="KW-0472">Membrane</keyword>
<reference evidence="7" key="2">
    <citation type="submission" date="2023-05" db="EMBL/GenBank/DDBJ databases">
        <authorList>
            <consortium name="Lawrence Berkeley National Laboratory"/>
            <person name="Steindorff A."/>
            <person name="Hensen N."/>
            <person name="Bonometti L."/>
            <person name="Westerberg I."/>
            <person name="Brannstrom I.O."/>
            <person name="Guillou S."/>
            <person name="Cros-Aarteil S."/>
            <person name="Calhoun S."/>
            <person name="Haridas S."/>
            <person name="Kuo A."/>
            <person name="Mondo S."/>
            <person name="Pangilinan J."/>
            <person name="Riley R."/>
            <person name="Labutti K."/>
            <person name="Andreopoulos B."/>
            <person name="Lipzen A."/>
            <person name="Chen C."/>
            <person name="Yanf M."/>
            <person name="Daum C."/>
            <person name="Ng V."/>
            <person name="Clum A."/>
            <person name="Ohm R."/>
            <person name="Martin F."/>
            <person name="Silar P."/>
            <person name="Natvig D."/>
            <person name="Lalanne C."/>
            <person name="Gautier V."/>
            <person name="Ament-Velasquez S.L."/>
            <person name="Kruys A."/>
            <person name="Hutchinson M.I."/>
            <person name="Powell A.J."/>
            <person name="Barry K."/>
            <person name="Miller A.N."/>
            <person name="Grigoriev I.V."/>
            <person name="Debuchy R."/>
            <person name="Gladieux P."/>
            <person name="Thoren M.H."/>
            <person name="Johannesson H."/>
        </authorList>
    </citation>
    <scope>NUCLEOTIDE SEQUENCE</scope>
    <source>
        <strain evidence="7">PSN293</strain>
    </source>
</reference>
<protein>
    <submittedName>
        <fullName evidence="7">Cytochrome P450 E-class, group I</fullName>
    </submittedName>
</protein>
<dbReference type="Gene3D" id="1.10.630.10">
    <property type="entry name" value="Cytochrome P450"/>
    <property type="match status" value="1"/>
</dbReference>
<dbReference type="GO" id="GO:0005506">
    <property type="term" value="F:iron ion binding"/>
    <property type="evidence" value="ECO:0007669"/>
    <property type="project" value="InterPro"/>
</dbReference>
<keyword evidence="3 5" id="KW-0479">Metal-binding</keyword>
<comment type="cofactor">
    <cofactor evidence="5">
        <name>heme</name>
        <dbReference type="ChEBI" id="CHEBI:30413"/>
    </cofactor>
</comment>
<comment type="caution">
    <text evidence="7">The sequence shown here is derived from an EMBL/GenBank/DDBJ whole genome shotgun (WGS) entry which is preliminary data.</text>
</comment>
<dbReference type="PANTHER" id="PTHR24305:SF166">
    <property type="entry name" value="CYTOCHROME P450 12A4, MITOCHONDRIAL-RELATED"/>
    <property type="match status" value="1"/>
</dbReference>
<accession>A0AAN7BAN5</accession>
<dbReference type="InterPro" id="IPR050121">
    <property type="entry name" value="Cytochrome_P450_monoxygenase"/>
</dbReference>